<dbReference type="GeneID" id="107063677"/>
<feature type="domain" description="Peptidase S1" evidence="8">
    <location>
        <begin position="135"/>
        <end position="391"/>
    </location>
</feature>
<dbReference type="InterPro" id="IPR022700">
    <property type="entry name" value="CLIP"/>
</dbReference>
<dbReference type="InterPro" id="IPR001254">
    <property type="entry name" value="Trypsin_dom"/>
</dbReference>
<evidence type="ECO:0000259" key="8">
    <source>
        <dbReference type="PROSITE" id="PS50240"/>
    </source>
</evidence>
<dbReference type="SMART" id="SM00020">
    <property type="entry name" value="Tryp_SPc"/>
    <property type="match status" value="1"/>
</dbReference>
<evidence type="ECO:0000313" key="10">
    <source>
        <dbReference type="Proteomes" id="UP000694924"/>
    </source>
</evidence>
<dbReference type="InterPro" id="IPR051487">
    <property type="entry name" value="Ser/Thr_Proteases_Immune/Dev"/>
</dbReference>
<keyword evidence="3 7" id="KW-0378">Hydrolase</keyword>
<dbReference type="Pfam" id="PF12032">
    <property type="entry name" value="CLIP"/>
    <property type="match status" value="1"/>
</dbReference>
<dbReference type="SUPFAM" id="SSF50494">
    <property type="entry name" value="Trypsin-like serine proteases"/>
    <property type="match status" value="1"/>
</dbReference>
<keyword evidence="5" id="KW-1015">Disulfide bond</keyword>
<organism evidence="10 11">
    <name type="scientific">Polistes dominula</name>
    <name type="common">European paper wasp</name>
    <name type="synonym">Vespa dominula</name>
    <dbReference type="NCBI Taxonomy" id="743375"/>
    <lineage>
        <taxon>Eukaryota</taxon>
        <taxon>Metazoa</taxon>
        <taxon>Ecdysozoa</taxon>
        <taxon>Arthropoda</taxon>
        <taxon>Hexapoda</taxon>
        <taxon>Insecta</taxon>
        <taxon>Pterygota</taxon>
        <taxon>Neoptera</taxon>
        <taxon>Endopterygota</taxon>
        <taxon>Hymenoptera</taxon>
        <taxon>Apocrita</taxon>
        <taxon>Aculeata</taxon>
        <taxon>Vespoidea</taxon>
        <taxon>Vespidae</taxon>
        <taxon>Polistinae</taxon>
        <taxon>Polistini</taxon>
        <taxon>Polistes</taxon>
    </lineage>
</organism>
<evidence type="ECO:0000256" key="6">
    <source>
        <dbReference type="ARBA" id="ARBA00024195"/>
    </source>
</evidence>
<dbReference type="CDD" id="cd00190">
    <property type="entry name" value="Tryp_SPc"/>
    <property type="match status" value="1"/>
</dbReference>
<comment type="similarity">
    <text evidence="6 7">Belongs to the peptidase S1 family. CLIP subfamily.</text>
</comment>
<dbReference type="RefSeq" id="XP_015171118.1">
    <property type="nucleotide sequence ID" value="XM_015315632.1"/>
</dbReference>
<comment type="domain">
    <text evidence="7">The clip domain consists of 35-55 residues which are 'knitted' together usually by 3 conserved disulfide bonds forming a clip-like compact structure.</text>
</comment>
<dbReference type="EC" id="3.4.21.-" evidence="7"/>
<feature type="signal peptide" evidence="7">
    <location>
        <begin position="1"/>
        <end position="21"/>
    </location>
</feature>
<feature type="domain" description="Clip" evidence="9">
    <location>
        <begin position="28"/>
        <end position="81"/>
    </location>
</feature>
<evidence type="ECO:0000256" key="4">
    <source>
        <dbReference type="ARBA" id="ARBA00022825"/>
    </source>
</evidence>
<keyword evidence="7" id="KW-0964">Secreted</keyword>
<evidence type="ECO:0000256" key="1">
    <source>
        <dbReference type="ARBA" id="ARBA00022670"/>
    </source>
</evidence>
<keyword evidence="4 7" id="KW-0720">Serine protease</keyword>
<comment type="subcellular location">
    <subcellularLocation>
        <location evidence="7">Secreted</location>
    </subcellularLocation>
</comment>
<gene>
    <name evidence="11" type="primary">LOC107063677</name>
</gene>
<feature type="chain" id="PRO_5044966073" description="CLIP domain-containing serine protease" evidence="7">
    <location>
        <begin position="22"/>
        <end position="392"/>
    </location>
</feature>
<keyword evidence="2 7" id="KW-0732">Signal</keyword>
<dbReference type="InterPro" id="IPR001314">
    <property type="entry name" value="Peptidase_S1A"/>
</dbReference>
<dbReference type="Pfam" id="PF00089">
    <property type="entry name" value="Trypsin"/>
    <property type="match status" value="1"/>
</dbReference>
<dbReference type="Gene3D" id="3.30.1640.30">
    <property type="match status" value="1"/>
</dbReference>
<dbReference type="Proteomes" id="UP000694924">
    <property type="component" value="Unplaced"/>
</dbReference>
<evidence type="ECO:0000256" key="5">
    <source>
        <dbReference type="ARBA" id="ARBA00023157"/>
    </source>
</evidence>
<evidence type="ECO:0000259" key="9">
    <source>
        <dbReference type="PROSITE" id="PS51888"/>
    </source>
</evidence>
<dbReference type="InterPro" id="IPR009003">
    <property type="entry name" value="Peptidase_S1_PA"/>
</dbReference>
<dbReference type="InterPro" id="IPR043504">
    <property type="entry name" value="Peptidase_S1_PA_chymotrypsin"/>
</dbReference>
<dbReference type="PANTHER" id="PTHR24256">
    <property type="entry name" value="TRYPTASE-RELATED"/>
    <property type="match status" value="1"/>
</dbReference>
<proteinExistence type="inferred from homology"/>
<evidence type="ECO:0000256" key="2">
    <source>
        <dbReference type="ARBA" id="ARBA00022729"/>
    </source>
</evidence>
<sequence>MYLFFSIVVIFYVSSFSIVDAQNLKSRDCNTPNGTVGSCISISECMSLAVMLQEKPVRSETIEYLKRSNCGFEGHDPHVCCPTESNLNNPFFTPVNFPSTKVQNSTLENMNNNNDPIISLLDNPLLSRECGRDSIARNLEVRDTALDEFPWLALLEYDDGSKTTFACLGVLITKRYVLTAAHCLLHQRIGILSNVRLGEYDISSSKDCVKHNDVVTCSDDPITVKIEKQIPHELYVRRSDNNEYDIGLLRLSRDIVSTNYIKPICLPRSSTVNRRLYTAGWGATLTNASSDVKLKVSLPLVDKDDCARIYKKPNVTFNFKQICAGGETDKSLCSGDAGGPLMGFQDLSNGDRIWTVEGIVSYGTVPCGIPGWPGIYTKVFDFIPWIINNIRL</sequence>
<dbReference type="Gene3D" id="2.40.10.10">
    <property type="entry name" value="Trypsin-like serine proteases"/>
    <property type="match status" value="2"/>
</dbReference>
<reference evidence="11" key="1">
    <citation type="submission" date="2025-08" db="UniProtKB">
        <authorList>
            <consortium name="RefSeq"/>
        </authorList>
    </citation>
    <scope>IDENTIFICATION</scope>
    <source>
        <tissue evidence="11">Whole body</tissue>
    </source>
</reference>
<protein>
    <recommendedName>
        <fullName evidence="7">CLIP domain-containing serine protease</fullName>
        <ecNumber evidence="7">3.4.21.-</ecNumber>
    </recommendedName>
</protein>
<dbReference type="SMART" id="SM00680">
    <property type="entry name" value="CLIP"/>
    <property type="match status" value="1"/>
</dbReference>
<evidence type="ECO:0000256" key="3">
    <source>
        <dbReference type="ARBA" id="ARBA00022801"/>
    </source>
</evidence>
<dbReference type="InterPro" id="IPR038565">
    <property type="entry name" value="CLIP_sf"/>
</dbReference>
<dbReference type="PROSITE" id="PS51888">
    <property type="entry name" value="CLIP"/>
    <property type="match status" value="1"/>
</dbReference>
<keyword evidence="10" id="KW-1185">Reference proteome</keyword>
<dbReference type="PROSITE" id="PS00134">
    <property type="entry name" value="TRYPSIN_HIS"/>
    <property type="match status" value="1"/>
</dbReference>
<dbReference type="PRINTS" id="PR00722">
    <property type="entry name" value="CHYMOTRYPSIN"/>
</dbReference>
<dbReference type="PROSITE" id="PS50240">
    <property type="entry name" value="TRYPSIN_DOM"/>
    <property type="match status" value="1"/>
</dbReference>
<name>A0ABM1HT31_POLDO</name>
<dbReference type="InterPro" id="IPR018114">
    <property type="entry name" value="TRYPSIN_HIS"/>
</dbReference>
<evidence type="ECO:0000313" key="11">
    <source>
        <dbReference type="RefSeq" id="XP_015171118.1"/>
    </source>
</evidence>
<evidence type="ECO:0000256" key="7">
    <source>
        <dbReference type="RuleBase" id="RU366078"/>
    </source>
</evidence>
<accession>A0ABM1HT31</accession>
<keyword evidence="1 7" id="KW-0645">Protease</keyword>